<evidence type="ECO:0000313" key="1">
    <source>
        <dbReference type="EMBL" id="BCR04382.1"/>
    </source>
</evidence>
<gene>
    <name evidence="1" type="ORF">DESUT3_14510</name>
</gene>
<dbReference type="Gene3D" id="3.40.50.2300">
    <property type="match status" value="1"/>
</dbReference>
<dbReference type="InterPro" id="IPR007487">
    <property type="entry name" value="ABC_transpt-TYRBP-like"/>
</dbReference>
<dbReference type="PANTHER" id="PTHR35271">
    <property type="entry name" value="ABC TRANSPORTER, SUBSTRATE-BINDING LIPOPROTEIN-RELATED"/>
    <property type="match status" value="1"/>
</dbReference>
<dbReference type="EMBL" id="AP024355">
    <property type="protein sequence ID" value="BCR04382.1"/>
    <property type="molecule type" value="Genomic_DNA"/>
</dbReference>
<keyword evidence="2" id="KW-1185">Reference proteome</keyword>
<name>A0ABN6DWA9_9BACT</name>
<proteinExistence type="predicted"/>
<evidence type="ECO:0008006" key="3">
    <source>
        <dbReference type="Google" id="ProtNLM"/>
    </source>
</evidence>
<accession>A0ABN6DWA9</accession>
<protein>
    <recommendedName>
        <fullName evidence="3">ABC transporter substrate-binding protein</fullName>
    </recommendedName>
</protein>
<dbReference type="Pfam" id="PF04392">
    <property type="entry name" value="ABC_sub_bind"/>
    <property type="match status" value="1"/>
</dbReference>
<organism evidence="1 2">
    <name type="scientific">Desulfuromonas versatilis</name>
    <dbReference type="NCBI Taxonomy" id="2802975"/>
    <lineage>
        <taxon>Bacteria</taxon>
        <taxon>Pseudomonadati</taxon>
        <taxon>Thermodesulfobacteriota</taxon>
        <taxon>Desulfuromonadia</taxon>
        <taxon>Desulfuromonadales</taxon>
        <taxon>Desulfuromonadaceae</taxon>
        <taxon>Desulfuromonas</taxon>
    </lineage>
</organism>
<sequence>MVFLRQLLGFCLLAWILLLFPGPSCGWAEARVAVLYPLIKEPYYSVFQSIIRGIEAQPGTVVKTYALPETPDARALEFWLQNEGVDSVIALGRQGLMAAQSLGDKRPVIIGALPIAPGSVSGISLSPEPAVLFRHLNELAPNVSRVHVVHTERNQWLIKKAETAARAHGLTLSTYQVNDLRDAVHKYRKILQSIRGPAEAIWLPLDNVTADDDVILPIVLQAAWEKEFVVFSSKPPHAQRGALFSVLPNHFGMGQQLAKVALNGPHPAGVAPLENLDIAVNLRTAFHLGLRFTPRQQENFDLVFPSR</sequence>
<reference evidence="1 2" key="2">
    <citation type="journal article" date="2021" name="Int. J. Syst. Evol. Microbiol.">
        <title>Isolation and Polyphasic Characterization of Desulfuromonas versatilis sp. Nov., an Electrogenic Bacteria Capable of Versatile Metabolism Isolated from a Graphene Oxide-Reducing Enrichment Culture.</title>
        <authorList>
            <person name="Xie L."/>
            <person name="Yoshida N."/>
            <person name="Ishii S."/>
            <person name="Meng L."/>
        </authorList>
    </citation>
    <scope>NUCLEOTIDE SEQUENCE [LARGE SCALE GENOMIC DNA]</scope>
    <source>
        <strain evidence="1 2">NIT-T3</strain>
    </source>
</reference>
<dbReference type="PANTHER" id="PTHR35271:SF1">
    <property type="entry name" value="ABC TRANSPORTER, SUBSTRATE-BINDING LIPOPROTEIN"/>
    <property type="match status" value="1"/>
</dbReference>
<evidence type="ECO:0000313" key="2">
    <source>
        <dbReference type="Proteomes" id="UP001319827"/>
    </source>
</evidence>
<dbReference type="Proteomes" id="UP001319827">
    <property type="component" value="Chromosome"/>
</dbReference>
<reference evidence="1 2" key="1">
    <citation type="journal article" date="2016" name="C (Basel)">
        <title>Selective Growth of and Electricity Production by Marine Exoelectrogenic Bacteria in Self-Aggregated Hydrogel of Microbially Reduced Graphene Oxide.</title>
        <authorList>
            <person name="Yoshida N."/>
            <person name="Goto Y."/>
            <person name="Miyata Y."/>
        </authorList>
    </citation>
    <scope>NUCLEOTIDE SEQUENCE [LARGE SCALE GENOMIC DNA]</scope>
    <source>
        <strain evidence="1 2">NIT-T3</strain>
    </source>
</reference>